<gene>
    <name evidence="1" type="ORF">N47_C18510</name>
</gene>
<organism evidence="1">
    <name type="scientific">uncultured Desulfobacterium sp</name>
    <dbReference type="NCBI Taxonomy" id="201089"/>
    <lineage>
        <taxon>Bacteria</taxon>
        <taxon>Pseudomonadati</taxon>
        <taxon>Thermodesulfobacteriota</taxon>
        <taxon>Desulfobacteria</taxon>
        <taxon>Desulfobacterales</taxon>
        <taxon>Desulfobacteriaceae</taxon>
        <taxon>Desulfobacterium</taxon>
        <taxon>environmental samples</taxon>
    </lineage>
</organism>
<evidence type="ECO:0000313" key="1">
    <source>
        <dbReference type="EMBL" id="CBX27793.1"/>
    </source>
</evidence>
<sequence length="158" mass="18453">MFAIVKGKGYQCRQSEHPEDYEKRDIVNQPEVRYDYCARHYGIGSNFAGHDRLRTPVGIKLSQESSRHEQTGRHFVRIWAMCAKPWYDYLGVSYYYIEYICQGQDGILFIDTVNPHNREPIPAGSHKDIILQREAIVECASIVVFDRHYLLLGFYGFL</sequence>
<proteinExistence type="predicted"/>
<dbReference type="EMBL" id="FR695867">
    <property type="protein sequence ID" value="CBX27793.1"/>
    <property type="molecule type" value="Genomic_DNA"/>
</dbReference>
<accession>E1YBB6</accession>
<protein>
    <submittedName>
        <fullName evidence="1">Uncharacterized protein</fullName>
    </submittedName>
</protein>
<reference evidence="1" key="1">
    <citation type="journal article" date="2011" name="Environ. Microbiol.">
        <title>Genomic insights into the metabolic potential of the polycyclic aromatic hydrocarbon degrading sulfate-reducing Deltaproteobacterium N47.</title>
        <authorList>
            <person name="Bergmann F."/>
            <person name="Selesi D."/>
            <person name="Weinmaier T."/>
            <person name="Tischler P."/>
            <person name="Rattei T."/>
            <person name="Meckenstock R.U."/>
        </authorList>
    </citation>
    <scope>NUCLEOTIDE SEQUENCE</scope>
</reference>
<dbReference type="AlphaFoldDB" id="E1YBB6"/>
<name>E1YBB6_9BACT</name>